<dbReference type="GO" id="GO:0005737">
    <property type="term" value="C:cytoplasm"/>
    <property type="evidence" value="ECO:0007669"/>
    <property type="project" value="UniProtKB-SubCell"/>
</dbReference>
<comment type="similarity">
    <text evidence="4 5">Belongs to the RNA methyltransferase RlmH family.</text>
</comment>
<evidence type="ECO:0000256" key="5">
    <source>
        <dbReference type="HAMAP-Rule" id="MF_00658"/>
    </source>
</evidence>
<keyword evidence="2 5" id="KW-0808">Transferase</keyword>
<dbReference type="GO" id="GO:0070038">
    <property type="term" value="F:rRNA (pseudouridine-N3-)-methyltransferase activity"/>
    <property type="evidence" value="ECO:0007669"/>
    <property type="project" value="UniProtKB-UniRule"/>
</dbReference>
<comment type="subcellular location">
    <subcellularLocation>
        <location evidence="5">Cytoplasm</location>
    </subcellularLocation>
</comment>
<dbReference type="Proteomes" id="UP000276223">
    <property type="component" value="Unassembled WGS sequence"/>
</dbReference>
<sequence length="156" mass="17923">MKIHFVFVGKTVFPEMQRGIDRYLKRLDHYVRVEVHVVRAERVGPKADEKMVLEKEGRRIVNLVSGRGVLIVWDEKGTALTSQEYAHVLQRLHHGGHDVWMILGGPLGLSHEVKRTAHHVFSLSAMTFPHDLARLMVAEQTYRALTILRGEPYHKS</sequence>
<name>A0A3N1UHR7_9BACT</name>
<dbReference type="OrthoDB" id="9806643at2"/>
<dbReference type="InterPro" id="IPR029028">
    <property type="entry name" value="Alpha/beta_knot_MTases"/>
</dbReference>
<comment type="subunit">
    <text evidence="5">Homodimer.</text>
</comment>
<reference evidence="6 7" key="1">
    <citation type="submission" date="2018-11" db="EMBL/GenBank/DDBJ databases">
        <title>Genomic Encyclopedia of Type Strains, Phase IV (KMG-IV): sequencing the most valuable type-strain genomes for metagenomic binning, comparative biology and taxonomic classification.</title>
        <authorList>
            <person name="Goeker M."/>
        </authorList>
    </citation>
    <scope>NUCLEOTIDE SEQUENCE [LARGE SCALE GENOMIC DNA]</scope>
    <source>
        <strain evidence="6 7">DSM 22027</strain>
    </source>
</reference>
<comment type="caution">
    <text evidence="5">Lacks conserved residue(s) required for the propagation of feature annotation.</text>
</comment>
<gene>
    <name evidence="5" type="primary">rlmH</name>
    <name evidence="6" type="ORF">EDC27_2698</name>
</gene>
<evidence type="ECO:0000256" key="3">
    <source>
        <dbReference type="ARBA" id="ARBA00022691"/>
    </source>
</evidence>
<dbReference type="EMBL" id="RJVA01000014">
    <property type="protein sequence ID" value="ROQ90804.1"/>
    <property type="molecule type" value="Genomic_DNA"/>
</dbReference>
<feature type="binding site" evidence="5">
    <location>
        <position position="104"/>
    </location>
    <ligand>
        <name>S-adenosyl-L-methionine</name>
        <dbReference type="ChEBI" id="CHEBI:59789"/>
    </ligand>
</feature>
<keyword evidence="1 5" id="KW-0489">Methyltransferase</keyword>
<feature type="binding site" evidence="5">
    <location>
        <begin position="123"/>
        <end position="128"/>
    </location>
    <ligand>
        <name>S-adenosyl-L-methionine</name>
        <dbReference type="ChEBI" id="CHEBI:59789"/>
    </ligand>
</feature>
<dbReference type="InterPro" id="IPR003742">
    <property type="entry name" value="RlmH-like"/>
</dbReference>
<proteinExistence type="inferred from homology"/>
<protein>
    <recommendedName>
        <fullName evidence="5">Ribosomal RNA large subunit methyltransferase H</fullName>
        <ecNumber evidence="5">2.1.1.177</ecNumber>
    </recommendedName>
    <alternativeName>
        <fullName evidence="5">23S rRNA (pseudouridine1915-N3)-methyltransferase</fullName>
    </alternativeName>
    <alternativeName>
        <fullName evidence="5">23S rRNA m3Psi1915 methyltransferase</fullName>
    </alternativeName>
    <alternativeName>
        <fullName evidence="5">rRNA (pseudouridine-N3-)-methyltransferase RlmH</fullName>
    </alternativeName>
</protein>
<organism evidence="6 7">
    <name type="scientific">Desulfosoma caldarium</name>
    <dbReference type="NCBI Taxonomy" id="610254"/>
    <lineage>
        <taxon>Bacteria</taxon>
        <taxon>Pseudomonadati</taxon>
        <taxon>Thermodesulfobacteriota</taxon>
        <taxon>Syntrophobacteria</taxon>
        <taxon>Syntrophobacterales</taxon>
        <taxon>Syntrophobacteraceae</taxon>
        <taxon>Desulfosoma</taxon>
    </lineage>
</organism>
<dbReference type="Gene3D" id="3.40.1280.10">
    <property type="match status" value="1"/>
</dbReference>
<dbReference type="CDD" id="cd18081">
    <property type="entry name" value="RlmH-like"/>
    <property type="match status" value="1"/>
</dbReference>
<dbReference type="PIRSF" id="PIRSF004505">
    <property type="entry name" value="MT_bac"/>
    <property type="match status" value="1"/>
</dbReference>
<evidence type="ECO:0000313" key="6">
    <source>
        <dbReference type="EMBL" id="ROQ90804.1"/>
    </source>
</evidence>
<dbReference type="RefSeq" id="WP_123291145.1">
    <property type="nucleotide sequence ID" value="NZ_RJVA01000014.1"/>
</dbReference>
<accession>A0A3N1UHR7</accession>
<comment type="function">
    <text evidence="5">Specifically methylates the pseudouridine at position 1915 (m3Psi1915) in 23S rRNA.</text>
</comment>
<dbReference type="HAMAP" id="MF_00658">
    <property type="entry name" value="23SrRNA_methyltr_H"/>
    <property type="match status" value="1"/>
</dbReference>
<keyword evidence="7" id="KW-1185">Reference proteome</keyword>
<keyword evidence="5" id="KW-0698">rRNA processing</keyword>
<dbReference type="PANTHER" id="PTHR33603:SF1">
    <property type="entry name" value="RIBOSOMAL RNA LARGE SUBUNIT METHYLTRANSFERASE H"/>
    <property type="match status" value="1"/>
</dbReference>
<dbReference type="SUPFAM" id="SSF75217">
    <property type="entry name" value="alpha/beta knot"/>
    <property type="match status" value="1"/>
</dbReference>
<dbReference type="PANTHER" id="PTHR33603">
    <property type="entry name" value="METHYLTRANSFERASE"/>
    <property type="match status" value="1"/>
</dbReference>
<comment type="caution">
    <text evidence="6">The sequence shown here is derived from an EMBL/GenBank/DDBJ whole genome shotgun (WGS) entry which is preliminary data.</text>
</comment>
<comment type="catalytic activity">
    <reaction evidence="5">
        <text>pseudouridine(1915) in 23S rRNA + S-adenosyl-L-methionine = N(3)-methylpseudouridine(1915) in 23S rRNA + S-adenosyl-L-homocysteine + H(+)</text>
        <dbReference type="Rhea" id="RHEA:42752"/>
        <dbReference type="Rhea" id="RHEA-COMP:10221"/>
        <dbReference type="Rhea" id="RHEA-COMP:10222"/>
        <dbReference type="ChEBI" id="CHEBI:15378"/>
        <dbReference type="ChEBI" id="CHEBI:57856"/>
        <dbReference type="ChEBI" id="CHEBI:59789"/>
        <dbReference type="ChEBI" id="CHEBI:65314"/>
        <dbReference type="ChEBI" id="CHEBI:74486"/>
        <dbReference type="EC" id="2.1.1.177"/>
    </reaction>
</comment>
<evidence type="ECO:0000256" key="1">
    <source>
        <dbReference type="ARBA" id="ARBA00022603"/>
    </source>
</evidence>
<evidence type="ECO:0000256" key="4">
    <source>
        <dbReference type="ARBA" id="ARBA00038303"/>
    </source>
</evidence>
<keyword evidence="5" id="KW-0963">Cytoplasm</keyword>
<dbReference type="AlphaFoldDB" id="A0A3N1UHR7"/>
<dbReference type="Pfam" id="PF02590">
    <property type="entry name" value="SPOUT_MTase"/>
    <property type="match status" value="1"/>
</dbReference>
<dbReference type="InterPro" id="IPR029026">
    <property type="entry name" value="tRNA_m1G_MTases_N"/>
</dbReference>
<evidence type="ECO:0000256" key="2">
    <source>
        <dbReference type="ARBA" id="ARBA00022679"/>
    </source>
</evidence>
<evidence type="ECO:0000313" key="7">
    <source>
        <dbReference type="Proteomes" id="UP000276223"/>
    </source>
</evidence>
<keyword evidence="3 5" id="KW-0949">S-adenosyl-L-methionine</keyword>
<dbReference type="EC" id="2.1.1.177" evidence="5"/>